<reference evidence="1 2" key="1">
    <citation type="submission" date="2018-06" db="EMBL/GenBank/DDBJ databases">
        <title>Extensive metabolic versatility and redundancy in microbially diverse, dynamic hydrothermal sediments.</title>
        <authorList>
            <person name="Dombrowski N."/>
            <person name="Teske A."/>
            <person name="Baker B.J."/>
        </authorList>
    </citation>
    <scope>NUCLEOTIDE SEQUENCE [LARGE SCALE GENOMIC DNA]</scope>
    <source>
        <strain evidence="1">B3_G15</strain>
    </source>
</reference>
<organism evidence="1 2">
    <name type="scientific">Aerophobetes bacterium</name>
    <dbReference type="NCBI Taxonomy" id="2030807"/>
    <lineage>
        <taxon>Bacteria</taxon>
        <taxon>Candidatus Aerophobota</taxon>
    </lineage>
</organism>
<gene>
    <name evidence="1" type="ORF">DRJ04_03505</name>
</gene>
<dbReference type="Proteomes" id="UP000280417">
    <property type="component" value="Unassembled WGS sequence"/>
</dbReference>
<comment type="caution">
    <text evidence="1">The sequence shown here is derived from an EMBL/GenBank/DDBJ whole genome shotgun (WGS) entry which is preliminary data.</text>
</comment>
<accession>A0A662DHT2</accession>
<proteinExistence type="predicted"/>
<protein>
    <submittedName>
        <fullName evidence="1">Uncharacterized protein</fullName>
    </submittedName>
</protein>
<dbReference type="AlphaFoldDB" id="A0A662DHT2"/>
<dbReference type="EMBL" id="QMQA01000073">
    <property type="protein sequence ID" value="RLE13853.1"/>
    <property type="molecule type" value="Genomic_DNA"/>
</dbReference>
<sequence>MGKYSKYLLAGVAVAGFLVGFSLAKIPVKAIKMFSTIGRTFKQVLLKDRSYSPSGYDVITSASIRVDNSSREKS</sequence>
<name>A0A662DHT2_UNCAE</name>
<evidence type="ECO:0000313" key="2">
    <source>
        <dbReference type="Proteomes" id="UP000280417"/>
    </source>
</evidence>
<evidence type="ECO:0000313" key="1">
    <source>
        <dbReference type="EMBL" id="RLE13853.1"/>
    </source>
</evidence>